<dbReference type="EMBL" id="JAYWIO010000001">
    <property type="protein sequence ID" value="KAK7287124.1"/>
    <property type="molecule type" value="Genomic_DNA"/>
</dbReference>
<dbReference type="GO" id="GO:0097550">
    <property type="term" value="C:transcription preinitiation complex"/>
    <property type="evidence" value="ECO:0007669"/>
    <property type="project" value="TreeGrafter"/>
</dbReference>
<reference evidence="7 8" key="1">
    <citation type="submission" date="2024-01" db="EMBL/GenBank/DDBJ databases">
        <title>The genomes of 5 underutilized Papilionoideae crops provide insights into root nodulation and disease resistanc.</title>
        <authorList>
            <person name="Yuan L."/>
        </authorList>
    </citation>
    <scope>NUCLEOTIDE SEQUENCE [LARGE SCALE GENOMIC DNA]</scope>
    <source>
        <strain evidence="7">ZHUSHIDOU_FW_LH</strain>
        <tissue evidence="7">Leaf</tissue>
    </source>
</reference>
<dbReference type="GO" id="GO:0017025">
    <property type="term" value="F:TBP-class protein binding"/>
    <property type="evidence" value="ECO:0007669"/>
    <property type="project" value="InterPro"/>
</dbReference>
<dbReference type="GO" id="GO:0070897">
    <property type="term" value="P:transcription preinitiation complex assembly"/>
    <property type="evidence" value="ECO:0007669"/>
    <property type="project" value="InterPro"/>
</dbReference>
<dbReference type="PANTHER" id="PTHR11618">
    <property type="entry name" value="TRANSCRIPTION INITIATION FACTOR IIB-RELATED"/>
    <property type="match status" value="1"/>
</dbReference>
<feature type="transmembrane region" description="Helical" evidence="5">
    <location>
        <begin position="117"/>
        <end position="139"/>
    </location>
</feature>
<keyword evidence="2" id="KW-0677">Repeat</keyword>
<dbReference type="Pfam" id="PF00382">
    <property type="entry name" value="TFIIB"/>
    <property type="match status" value="1"/>
</dbReference>
<keyword evidence="8" id="KW-1185">Reference proteome</keyword>
<keyword evidence="5" id="KW-1133">Transmembrane helix</keyword>
<evidence type="ECO:0000313" key="7">
    <source>
        <dbReference type="EMBL" id="KAK7287124.1"/>
    </source>
</evidence>
<dbReference type="GO" id="GO:0005634">
    <property type="term" value="C:nucleus"/>
    <property type="evidence" value="ECO:0007669"/>
    <property type="project" value="TreeGrafter"/>
</dbReference>
<evidence type="ECO:0000256" key="5">
    <source>
        <dbReference type="SAM" id="Phobius"/>
    </source>
</evidence>
<evidence type="ECO:0000313" key="8">
    <source>
        <dbReference type="Proteomes" id="UP001372338"/>
    </source>
</evidence>
<sequence>MGADVPTVIIDDKESMLNSRGLHKKSGRQADNSQGSSFVAFNSGDSSMLLQFGKELGLSTGGSNDVAFLERLQRIEARDKLAKREDNAYETKCEAVNAILCYSLWGSNDCGWSITPFVFALLVLMALILLSSIFILPALKRGKEVYEHPCLTKNRLLVGMCDGDLNSAFFYACLVGRRGKNAILSLHMLIYKRVEDQKSSRGRNQDALLAACLYIACRQEDKPQTVNSTKKEIGRAKEYIVKQLGLEKGQSVEMGTIHVGDFMVSNSQGSSSVAFNYGDSSMLLKLGKELGLSTGSSNDVAFLERLQRIKARDKLAKRESNTHVLSRGLETKCEAVDAILCYSLWGKNDCGWSITPFCLSAIKTLEDKQILWVLIQMIWLKGGD</sequence>
<evidence type="ECO:0000259" key="6">
    <source>
        <dbReference type="Pfam" id="PF00382"/>
    </source>
</evidence>
<dbReference type="AlphaFoldDB" id="A0AAN9IX83"/>
<comment type="caution">
    <text evidence="7">The sequence shown here is derived from an EMBL/GenBank/DDBJ whole genome shotgun (WGS) entry which is preliminary data.</text>
</comment>
<comment type="similarity">
    <text evidence="1">Belongs to the TFIIB family.</text>
</comment>
<evidence type="ECO:0000256" key="1">
    <source>
        <dbReference type="ARBA" id="ARBA00010857"/>
    </source>
</evidence>
<dbReference type="InterPro" id="IPR036915">
    <property type="entry name" value="Cyclin-like_sf"/>
</dbReference>
<keyword evidence="3" id="KW-0805">Transcription regulation</keyword>
<accession>A0AAN9IX83</accession>
<protein>
    <recommendedName>
        <fullName evidence="6">Transcription factor TFIIB cyclin-like domain-containing protein</fullName>
    </recommendedName>
</protein>
<dbReference type="InterPro" id="IPR013150">
    <property type="entry name" value="TFIIB_cyclin"/>
</dbReference>
<keyword evidence="5" id="KW-0472">Membrane</keyword>
<dbReference type="SUPFAM" id="SSF47954">
    <property type="entry name" value="Cyclin-like"/>
    <property type="match status" value="1"/>
</dbReference>
<dbReference type="InterPro" id="IPR000812">
    <property type="entry name" value="TFIIB"/>
</dbReference>
<feature type="domain" description="Transcription factor TFIIB cyclin-like" evidence="6">
    <location>
        <begin position="190"/>
        <end position="227"/>
    </location>
</feature>
<dbReference type="PANTHER" id="PTHR11618:SF78">
    <property type="entry name" value="TRANSCRIPTION INITIATION FACTOR IIB-2"/>
    <property type="match status" value="1"/>
</dbReference>
<dbReference type="Proteomes" id="UP001372338">
    <property type="component" value="Unassembled WGS sequence"/>
</dbReference>
<dbReference type="Gene3D" id="1.10.472.10">
    <property type="entry name" value="Cyclin-like"/>
    <property type="match status" value="1"/>
</dbReference>
<evidence type="ECO:0000256" key="3">
    <source>
        <dbReference type="ARBA" id="ARBA00023015"/>
    </source>
</evidence>
<gene>
    <name evidence="7" type="ORF">RIF29_00186</name>
</gene>
<keyword evidence="5" id="KW-0812">Transmembrane</keyword>
<name>A0AAN9IX83_CROPI</name>
<proteinExistence type="inferred from homology"/>
<organism evidence="7 8">
    <name type="scientific">Crotalaria pallida</name>
    <name type="common">Smooth rattlebox</name>
    <name type="synonym">Crotalaria striata</name>
    <dbReference type="NCBI Taxonomy" id="3830"/>
    <lineage>
        <taxon>Eukaryota</taxon>
        <taxon>Viridiplantae</taxon>
        <taxon>Streptophyta</taxon>
        <taxon>Embryophyta</taxon>
        <taxon>Tracheophyta</taxon>
        <taxon>Spermatophyta</taxon>
        <taxon>Magnoliopsida</taxon>
        <taxon>eudicotyledons</taxon>
        <taxon>Gunneridae</taxon>
        <taxon>Pentapetalae</taxon>
        <taxon>rosids</taxon>
        <taxon>fabids</taxon>
        <taxon>Fabales</taxon>
        <taxon>Fabaceae</taxon>
        <taxon>Papilionoideae</taxon>
        <taxon>50 kb inversion clade</taxon>
        <taxon>genistoids sensu lato</taxon>
        <taxon>core genistoids</taxon>
        <taxon>Crotalarieae</taxon>
        <taxon>Crotalaria</taxon>
    </lineage>
</organism>
<evidence type="ECO:0000256" key="4">
    <source>
        <dbReference type="ARBA" id="ARBA00023163"/>
    </source>
</evidence>
<dbReference type="InterPro" id="IPR023486">
    <property type="entry name" value="TFIIB_CS"/>
</dbReference>
<evidence type="ECO:0000256" key="2">
    <source>
        <dbReference type="ARBA" id="ARBA00022737"/>
    </source>
</evidence>
<keyword evidence="4" id="KW-0804">Transcription</keyword>
<dbReference type="PROSITE" id="PS00782">
    <property type="entry name" value="TFIIB"/>
    <property type="match status" value="1"/>
</dbReference>